<comment type="caution">
    <text evidence="2">The sequence shown here is derived from an EMBL/GenBank/DDBJ whole genome shotgun (WGS) entry which is preliminary data.</text>
</comment>
<dbReference type="GO" id="GO:0016758">
    <property type="term" value="F:hexosyltransferase activity"/>
    <property type="evidence" value="ECO:0007669"/>
    <property type="project" value="UniProtKB-ARBA"/>
</dbReference>
<dbReference type="InterPro" id="IPR001173">
    <property type="entry name" value="Glyco_trans_2-like"/>
</dbReference>
<dbReference type="STRING" id="687842.ASU31_12670"/>
<dbReference type="InterPro" id="IPR029044">
    <property type="entry name" value="Nucleotide-diphossugar_trans"/>
</dbReference>
<dbReference type="OrthoDB" id="9788101at2"/>
<keyword evidence="3" id="KW-1185">Reference proteome</keyword>
<protein>
    <recommendedName>
        <fullName evidence="1">Glycosyltransferase 2-like domain-containing protein</fullName>
    </recommendedName>
</protein>
<evidence type="ECO:0000313" key="2">
    <source>
        <dbReference type="EMBL" id="KRT15832.1"/>
    </source>
</evidence>
<feature type="domain" description="Glycosyltransferase 2-like" evidence="1">
    <location>
        <begin position="67"/>
        <end position="194"/>
    </location>
</feature>
<gene>
    <name evidence="2" type="ORF">ASU31_12670</name>
</gene>
<proteinExistence type="predicted"/>
<evidence type="ECO:0000313" key="3">
    <source>
        <dbReference type="Proteomes" id="UP000051950"/>
    </source>
</evidence>
<name>A0A0T5VPU0_9SPHI</name>
<accession>A0A0T5VPU0</accession>
<dbReference type="Pfam" id="PF00535">
    <property type="entry name" value="Glycos_transf_2"/>
    <property type="match status" value="1"/>
</dbReference>
<dbReference type="Gene3D" id="3.90.550.10">
    <property type="entry name" value="Spore Coat Polysaccharide Biosynthesis Protein SpsA, Chain A"/>
    <property type="match status" value="1"/>
</dbReference>
<sequence>MNLPSLEKYTSNFILRGINVPLKRIKNNPKGLLKELPEVDNLKTGWPWDDQVNPEIYSYKKQWPKLTIVTPSFNQGQYIEETIRSVLLQNYPNLEYIIIDGCSTDNTKEILEKYSPWISYWQSEKDNGQSNAINLGFSLATGNYYGWINSDDYYLKNVFHLVSESFLKSKSNFIYGYGYSYDENLNQYNLIKTAPFFDLLIRIPSLLQPSCFWSSSIHQPTWEELSCALDYELWLRLVKGNKRRLIKEPLAVARIHEQAKSYNLSFEKKWEKDHLLICGNDAHGSVPTWKYLIFLNRIYRRILLLINY</sequence>
<dbReference type="RefSeq" id="WP_057932663.1">
    <property type="nucleotide sequence ID" value="NZ_LMZQ01000007.1"/>
</dbReference>
<dbReference type="SUPFAM" id="SSF53448">
    <property type="entry name" value="Nucleotide-diphospho-sugar transferases"/>
    <property type="match status" value="1"/>
</dbReference>
<organism evidence="2 3">
    <name type="scientific">Pedobacter ginsenosidimutans</name>
    <dbReference type="NCBI Taxonomy" id="687842"/>
    <lineage>
        <taxon>Bacteria</taxon>
        <taxon>Pseudomonadati</taxon>
        <taxon>Bacteroidota</taxon>
        <taxon>Sphingobacteriia</taxon>
        <taxon>Sphingobacteriales</taxon>
        <taxon>Sphingobacteriaceae</taxon>
        <taxon>Pedobacter</taxon>
    </lineage>
</organism>
<dbReference type="PANTHER" id="PTHR22916:SF65">
    <property type="entry name" value="SLR1065 PROTEIN"/>
    <property type="match status" value="1"/>
</dbReference>
<dbReference type="PANTHER" id="PTHR22916">
    <property type="entry name" value="GLYCOSYLTRANSFERASE"/>
    <property type="match status" value="1"/>
</dbReference>
<dbReference type="Proteomes" id="UP000051950">
    <property type="component" value="Unassembled WGS sequence"/>
</dbReference>
<reference evidence="2 3" key="1">
    <citation type="submission" date="2015-11" db="EMBL/GenBank/DDBJ databases">
        <title>Sequence of Pedobacter ginsenosidimutans.</title>
        <authorList>
            <person name="Carson E."/>
            <person name="Keyser V."/>
            <person name="Newman J."/>
            <person name="Miller J."/>
        </authorList>
    </citation>
    <scope>NUCLEOTIDE SEQUENCE [LARGE SCALE GENOMIC DNA]</scope>
    <source>
        <strain evidence="2 3">KACC 14530</strain>
    </source>
</reference>
<dbReference type="EMBL" id="LMZQ01000007">
    <property type="protein sequence ID" value="KRT15832.1"/>
    <property type="molecule type" value="Genomic_DNA"/>
</dbReference>
<dbReference type="AlphaFoldDB" id="A0A0T5VPU0"/>
<evidence type="ECO:0000259" key="1">
    <source>
        <dbReference type="Pfam" id="PF00535"/>
    </source>
</evidence>
<dbReference type="CDD" id="cd06433">
    <property type="entry name" value="GT_2_WfgS_like"/>
    <property type="match status" value="1"/>
</dbReference>